<dbReference type="Gene3D" id="2.30.110.10">
    <property type="entry name" value="Electron Transport, Fmn-binding Protein, Chain A"/>
    <property type="match status" value="1"/>
</dbReference>
<feature type="domain" description="Pyridoxamine 5'-phosphate oxidase N-terminal" evidence="2">
    <location>
        <begin position="6"/>
        <end position="125"/>
    </location>
</feature>
<evidence type="ECO:0000313" key="4">
    <source>
        <dbReference type="Proteomes" id="UP000632289"/>
    </source>
</evidence>
<dbReference type="SUPFAM" id="SSF50475">
    <property type="entry name" value="FMN-binding split barrel"/>
    <property type="match status" value="1"/>
</dbReference>
<feature type="compositionally biased region" description="Low complexity" evidence="1">
    <location>
        <begin position="207"/>
        <end position="216"/>
    </location>
</feature>
<dbReference type="InterPro" id="IPR011576">
    <property type="entry name" value="Pyridox_Oxase_N"/>
</dbReference>
<comment type="caution">
    <text evidence="3">The sequence shown here is derived from an EMBL/GenBank/DDBJ whole genome shotgun (WGS) entry which is preliminary data.</text>
</comment>
<dbReference type="Proteomes" id="UP000632289">
    <property type="component" value="Unassembled WGS sequence"/>
</dbReference>
<protein>
    <submittedName>
        <fullName evidence="3">Pyridoxamine 5'-phosphate oxidase family protein</fullName>
    </submittedName>
</protein>
<evidence type="ECO:0000259" key="2">
    <source>
        <dbReference type="Pfam" id="PF01243"/>
    </source>
</evidence>
<accession>A0A927IE10</accession>
<feature type="compositionally biased region" description="Low complexity" evidence="1">
    <location>
        <begin position="173"/>
        <end position="191"/>
    </location>
</feature>
<dbReference type="EMBL" id="JACXYU010000008">
    <property type="protein sequence ID" value="MBD3933224.1"/>
    <property type="molecule type" value="Genomic_DNA"/>
</dbReference>
<evidence type="ECO:0000313" key="3">
    <source>
        <dbReference type="EMBL" id="MBD3933224.1"/>
    </source>
</evidence>
<proteinExistence type="predicted"/>
<sequence>MLDHLNERMREFTGRQEMFFLSTADRHGNCDSTFRAGPAGFLRVLDEHTLAFPEYRGNGVHASLGNIRENPHLGILLVDFVRARIGLHVNGSAEILEDAEIRSEHPDLPQDPVPGRRAELWVRVTVHEAYIHCAKHIPHLQYAPKRTSRDWGTDDHKRKGGDFFGTARDRAARGSVGSAGPAAPAEPAVGEDGPRPGDVPPTPAPASVPAVGRPGGVPAPAPAPAAETIRPPVPADPPAPSARAWRERAERLLADARARRAAGERPSYEEWFSPPQ</sequence>
<organism evidence="3 4">
    <name type="scientific">Streptomyces chumphonensis</name>
    <dbReference type="NCBI Taxonomy" id="1214925"/>
    <lineage>
        <taxon>Bacteria</taxon>
        <taxon>Bacillati</taxon>
        <taxon>Actinomycetota</taxon>
        <taxon>Actinomycetes</taxon>
        <taxon>Kitasatosporales</taxon>
        <taxon>Streptomycetaceae</taxon>
        <taxon>Streptomyces</taxon>
    </lineage>
</organism>
<name>A0A927IE10_9ACTN</name>
<dbReference type="InterPro" id="IPR012349">
    <property type="entry name" value="Split_barrel_FMN-bd"/>
</dbReference>
<feature type="compositionally biased region" description="Pro residues" evidence="1">
    <location>
        <begin position="197"/>
        <end position="206"/>
    </location>
</feature>
<feature type="compositionally biased region" description="Pro residues" evidence="1">
    <location>
        <begin position="231"/>
        <end position="240"/>
    </location>
</feature>
<reference evidence="3" key="1">
    <citation type="submission" date="2020-09" db="EMBL/GenBank/DDBJ databases">
        <title>Secondary metabolite and genome analysis of marine Streptomyces chumphonensis KK1-2T.</title>
        <authorList>
            <person name="Phongsopitanun W."/>
            <person name="Kanchanasin P."/>
            <person name="Pittayakhajonwut P."/>
            <person name="Suwanborirux K."/>
            <person name="Tanasupawat S."/>
        </authorList>
    </citation>
    <scope>NUCLEOTIDE SEQUENCE</scope>
    <source>
        <strain evidence="3">KK1-2</strain>
    </source>
</reference>
<keyword evidence="4" id="KW-1185">Reference proteome</keyword>
<evidence type="ECO:0000256" key="1">
    <source>
        <dbReference type="SAM" id="MobiDB-lite"/>
    </source>
</evidence>
<dbReference type="AlphaFoldDB" id="A0A927IE10"/>
<feature type="region of interest" description="Disordered" evidence="1">
    <location>
        <begin position="146"/>
        <end position="248"/>
    </location>
</feature>
<dbReference type="Pfam" id="PF01243">
    <property type="entry name" value="PNPOx_N"/>
    <property type="match status" value="1"/>
</dbReference>
<dbReference type="PANTHER" id="PTHR42815">
    <property type="entry name" value="FAD-BINDING, PUTATIVE (AFU_ORTHOLOGUE AFUA_6G07600)-RELATED"/>
    <property type="match status" value="1"/>
</dbReference>
<gene>
    <name evidence="3" type="ORF">IF129_16910</name>
</gene>
<dbReference type="PANTHER" id="PTHR42815:SF2">
    <property type="entry name" value="FAD-BINDING, PUTATIVE (AFU_ORTHOLOGUE AFUA_6G07600)-RELATED"/>
    <property type="match status" value="1"/>
</dbReference>
<feature type="compositionally biased region" description="Basic and acidic residues" evidence="1">
    <location>
        <begin position="147"/>
        <end position="172"/>
    </location>
</feature>